<keyword evidence="6" id="KW-1133">Transmembrane helix</keyword>
<evidence type="ECO:0000256" key="9">
    <source>
        <dbReference type="ARBA" id="ARBA00023136"/>
    </source>
</evidence>
<keyword evidence="5 12" id="KW-0812">Transmembrane</keyword>
<protein>
    <submittedName>
        <fullName evidence="13">Uncharacterized protein</fullName>
    </submittedName>
</protein>
<dbReference type="EMBL" id="BGPR01001724">
    <property type="protein sequence ID" value="GBM60450.1"/>
    <property type="molecule type" value="Genomic_DNA"/>
</dbReference>
<proteinExistence type="inferred from homology"/>
<keyword evidence="7" id="KW-0915">Sodium</keyword>
<comment type="similarity">
    <text evidence="2 12">Belongs to the amiloride-sensitive sodium channel (TC 1.A.6) family.</text>
</comment>
<evidence type="ECO:0000256" key="2">
    <source>
        <dbReference type="ARBA" id="ARBA00007193"/>
    </source>
</evidence>
<evidence type="ECO:0000256" key="1">
    <source>
        <dbReference type="ARBA" id="ARBA00004141"/>
    </source>
</evidence>
<dbReference type="AlphaFoldDB" id="A0A4Y2H2Z7"/>
<dbReference type="OrthoDB" id="10051479at2759"/>
<reference evidence="13 14" key="1">
    <citation type="journal article" date="2019" name="Sci. Rep.">
        <title>Orb-weaving spider Araneus ventricosus genome elucidates the spidroin gene catalogue.</title>
        <authorList>
            <person name="Kono N."/>
            <person name="Nakamura H."/>
            <person name="Ohtoshi R."/>
            <person name="Moran D.A.P."/>
            <person name="Shinohara A."/>
            <person name="Yoshida Y."/>
            <person name="Fujiwara M."/>
            <person name="Mori M."/>
            <person name="Tomita M."/>
            <person name="Arakawa K."/>
        </authorList>
    </citation>
    <scope>NUCLEOTIDE SEQUENCE [LARGE SCALE GENOMIC DNA]</scope>
</reference>
<dbReference type="Pfam" id="PF00858">
    <property type="entry name" value="ASC"/>
    <property type="match status" value="1"/>
</dbReference>
<evidence type="ECO:0000256" key="11">
    <source>
        <dbReference type="ARBA" id="ARBA00023303"/>
    </source>
</evidence>
<name>A0A4Y2H2Z7_ARAVE</name>
<keyword evidence="4 12" id="KW-0894">Sodium channel</keyword>
<evidence type="ECO:0000256" key="6">
    <source>
        <dbReference type="ARBA" id="ARBA00022989"/>
    </source>
</evidence>
<evidence type="ECO:0000256" key="7">
    <source>
        <dbReference type="ARBA" id="ARBA00023053"/>
    </source>
</evidence>
<evidence type="ECO:0000256" key="5">
    <source>
        <dbReference type="ARBA" id="ARBA00022692"/>
    </source>
</evidence>
<comment type="subcellular location">
    <subcellularLocation>
        <location evidence="1">Membrane</location>
        <topology evidence="1">Multi-pass membrane protein</topology>
    </subcellularLocation>
</comment>
<evidence type="ECO:0000256" key="12">
    <source>
        <dbReference type="RuleBase" id="RU000679"/>
    </source>
</evidence>
<keyword evidence="11 12" id="KW-0407">Ion channel</keyword>
<keyword evidence="8 12" id="KW-0406">Ion transport</keyword>
<sequence>MSFLEEEGFISSPGYETSISLKQAVFRRLPPSFKDKCFSYEIETILKCENSCIRACLQNENLATCGCIVPTLLADSDRNANMTLHSKNSERKNSAHEPCSLVILTPRFEATRGLFWDGRRNFEPLSDGKDDA</sequence>
<gene>
    <name evidence="13" type="ORF">AVEN_117966_1</name>
</gene>
<evidence type="ECO:0000256" key="10">
    <source>
        <dbReference type="ARBA" id="ARBA00023201"/>
    </source>
</evidence>
<dbReference type="GO" id="GO:0005272">
    <property type="term" value="F:sodium channel activity"/>
    <property type="evidence" value="ECO:0007669"/>
    <property type="project" value="UniProtKB-KW"/>
</dbReference>
<keyword evidence="3 12" id="KW-0813">Transport</keyword>
<keyword evidence="9" id="KW-0472">Membrane</keyword>
<evidence type="ECO:0000313" key="14">
    <source>
        <dbReference type="Proteomes" id="UP000499080"/>
    </source>
</evidence>
<keyword evidence="14" id="KW-1185">Reference proteome</keyword>
<evidence type="ECO:0000313" key="13">
    <source>
        <dbReference type="EMBL" id="GBM60450.1"/>
    </source>
</evidence>
<dbReference type="InterPro" id="IPR001873">
    <property type="entry name" value="ENaC"/>
</dbReference>
<evidence type="ECO:0000256" key="8">
    <source>
        <dbReference type="ARBA" id="ARBA00023065"/>
    </source>
</evidence>
<accession>A0A4Y2H2Z7</accession>
<evidence type="ECO:0000256" key="4">
    <source>
        <dbReference type="ARBA" id="ARBA00022461"/>
    </source>
</evidence>
<comment type="caution">
    <text evidence="13">The sequence shown here is derived from an EMBL/GenBank/DDBJ whole genome shotgun (WGS) entry which is preliminary data.</text>
</comment>
<organism evidence="13 14">
    <name type="scientific">Araneus ventricosus</name>
    <name type="common">Orbweaver spider</name>
    <name type="synonym">Epeira ventricosa</name>
    <dbReference type="NCBI Taxonomy" id="182803"/>
    <lineage>
        <taxon>Eukaryota</taxon>
        <taxon>Metazoa</taxon>
        <taxon>Ecdysozoa</taxon>
        <taxon>Arthropoda</taxon>
        <taxon>Chelicerata</taxon>
        <taxon>Arachnida</taxon>
        <taxon>Araneae</taxon>
        <taxon>Araneomorphae</taxon>
        <taxon>Entelegynae</taxon>
        <taxon>Araneoidea</taxon>
        <taxon>Araneidae</taxon>
        <taxon>Araneus</taxon>
    </lineage>
</organism>
<dbReference type="GO" id="GO:0016020">
    <property type="term" value="C:membrane"/>
    <property type="evidence" value="ECO:0007669"/>
    <property type="project" value="UniProtKB-SubCell"/>
</dbReference>
<evidence type="ECO:0000256" key="3">
    <source>
        <dbReference type="ARBA" id="ARBA00022448"/>
    </source>
</evidence>
<dbReference type="Proteomes" id="UP000499080">
    <property type="component" value="Unassembled WGS sequence"/>
</dbReference>
<keyword evidence="10 12" id="KW-0739">Sodium transport</keyword>